<dbReference type="RefSeq" id="WP_168047700.1">
    <property type="nucleotide sequence ID" value="NZ_JAATJM010000002.1"/>
</dbReference>
<dbReference type="InterPro" id="IPR036709">
    <property type="entry name" value="Autotransporte_beta_dom_sf"/>
</dbReference>
<proteinExistence type="predicted"/>
<protein>
    <recommendedName>
        <fullName evidence="3">Autotransporter domain-containing protein</fullName>
    </recommendedName>
</protein>
<dbReference type="AlphaFoldDB" id="A0A7X6BNY7"/>
<evidence type="ECO:0000259" key="3">
    <source>
        <dbReference type="PROSITE" id="PS51208"/>
    </source>
</evidence>
<dbReference type="PROSITE" id="PS51208">
    <property type="entry name" value="AUTOTRANSPORTER"/>
    <property type="match status" value="1"/>
</dbReference>
<dbReference type="EMBL" id="JAATJM010000002">
    <property type="protein sequence ID" value="NJC41887.1"/>
    <property type="molecule type" value="Genomic_DNA"/>
</dbReference>
<reference evidence="4 5" key="1">
    <citation type="submission" date="2020-03" db="EMBL/GenBank/DDBJ databases">
        <title>Genomic Encyclopedia of Type Strains, Phase IV (KMG-IV): sequencing the most valuable type-strain genomes for metagenomic binning, comparative biology and taxonomic classification.</title>
        <authorList>
            <person name="Goeker M."/>
        </authorList>
    </citation>
    <scope>NUCLEOTIDE SEQUENCE [LARGE SCALE GENOMIC DNA]</scope>
    <source>
        <strain evidence="4 5">DSM 4736</strain>
    </source>
</reference>
<dbReference type="Proteomes" id="UP000587415">
    <property type="component" value="Unassembled WGS sequence"/>
</dbReference>
<keyword evidence="5" id="KW-1185">Reference proteome</keyword>
<name>A0A7X6BNY7_9CAUL</name>
<gene>
    <name evidence="4" type="ORF">GGQ87_002182</name>
</gene>
<evidence type="ECO:0000313" key="4">
    <source>
        <dbReference type="EMBL" id="NJC41887.1"/>
    </source>
</evidence>
<evidence type="ECO:0000256" key="2">
    <source>
        <dbReference type="SAM" id="SignalP"/>
    </source>
</evidence>
<accession>A0A7X6BNY7</accession>
<comment type="caution">
    <text evidence="4">The sequence shown here is derived from an EMBL/GenBank/DDBJ whole genome shotgun (WGS) entry which is preliminary data.</text>
</comment>
<organism evidence="4 5">
    <name type="scientific">Brevundimonas alba</name>
    <dbReference type="NCBI Taxonomy" id="74314"/>
    <lineage>
        <taxon>Bacteria</taxon>
        <taxon>Pseudomonadati</taxon>
        <taxon>Pseudomonadota</taxon>
        <taxon>Alphaproteobacteria</taxon>
        <taxon>Caulobacterales</taxon>
        <taxon>Caulobacteraceae</taxon>
        <taxon>Brevundimonas</taxon>
    </lineage>
</organism>
<feature type="region of interest" description="Disordered" evidence="1">
    <location>
        <begin position="301"/>
        <end position="341"/>
    </location>
</feature>
<feature type="region of interest" description="Disordered" evidence="1">
    <location>
        <begin position="551"/>
        <end position="572"/>
    </location>
</feature>
<dbReference type="SUPFAM" id="SSF103515">
    <property type="entry name" value="Autotransporter"/>
    <property type="match status" value="1"/>
</dbReference>
<feature type="chain" id="PRO_5031433526" description="Autotransporter domain-containing protein" evidence="2">
    <location>
        <begin position="23"/>
        <end position="1102"/>
    </location>
</feature>
<evidence type="ECO:0000256" key="1">
    <source>
        <dbReference type="SAM" id="MobiDB-lite"/>
    </source>
</evidence>
<sequence length="1102" mass="112911">MRIMLATAVAIAPLMAASGAMAEVVISTARTTPITTANATGSGPDSIRMTSTGSITVNSGAAVTVNSSHNFTMEGGGITIDNGAAGSTGVLIEGGNTANISILGTIALLDDINTETDTDTDNDGDDDGPFAHGSDHYGVRLTGVAPLVGNINVGSGAQIGVDGNSSYGILLEAPLTGNFDMFGAVTVTGDNSYGVRVLGDISGDVQTGGSITARGAGSAALSVEGDVGGAMVIHSNIAATGYRYTTRPADRPEGFVETSQNDEGILFLDELDPDDLLQGGPGVSIQGNIAGGLVLDRGPSYSGLGIEGDDDADGVKNGDEDDDGDGTPNRTDTDRDGDGITDTIETTAAVNVYGSAPAIEIGSATQSITLGNVGTGLNAYGFINRGNVTAQGVYDGVAANGLVIGGNAGQTVDLSGGIRNEGTIVALSFDADSTAIRIGDGTTAPSIVNTSAITAGSNSDQATTTTAIQIDAGATVNSFVNSGTILASTGGGTADTFGIRDLSGTLTSVTNTRSIQATVNANADNDPITGVATAIDVSANTTGFTLIQQGVAATPTTSNPDTDGDGVPDNNEPNLVGGVNLGSGADTLDIRNGFVLGDISFGAGADTLLISGGAIVRGALSDADGALDINVSNGTLEGRQTTAVNLTSLNVGAQGDLIITVDPVNNSSGAFNVSGTATLADGAGLGVRFTSLLDAPDRFTLIDAGTLNYGAIDLSSIEANSPYLYVVQVGADVPAGQVFADVRRRTAEEADLIPVEAQLFDSFYGAIGAADAEDIRNAFLRQTNRDDFLNLYEQLLPDHSGGPLLSLASGVDAVTRALTGRNAAAAPGETSAWVQEINFYADKDKTDTYGFRSEGFGVAGGIERGTGLGNVGISAAFTSSDLEDPESEAEEVLSASLLELGLYWRAQGQYWTTWARAAAGYASFTSERRFVGAGLNLSNESDWNGFTLTAAGGVSYERNFGRFTVRPEAYVEYFGLNEDGHLEEGGGDGFDLEIDDREGHMFSATAAINLGMKMGQNDWLRPEIRLGWRQNISVDPGETIARFRSGGGDFTLTPDTIEGGGPIIGFRLNVGNELGMLSVSADAEMIDDYVRYMLFLRASFRF</sequence>
<dbReference type="InterPro" id="IPR005546">
    <property type="entry name" value="Autotransporte_beta"/>
</dbReference>
<feature type="signal peptide" evidence="2">
    <location>
        <begin position="1"/>
        <end position="22"/>
    </location>
</feature>
<feature type="domain" description="Autotransporter" evidence="3">
    <location>
        <begin position="825"/>
        <end position="1102"/>
    </location>
</feature>
<evidence type="ECO:0000313" key="5">
    <source>
        <dbReference type="Proteomes" id="UP000587415"/>
    </source>
</evidence>
<dbReference type="SMART" id="SM00869">
    <property type="entry name" value="Autotransporter"/>
    <property type="match status" value="1"/>
</dbReference>
<keyword evidence="2" id="KW-0732">Signal</keyword>